<name>A0AAN6GKT0_9BASI</name>
<proteinExistence type="predicted"/>
<dbReference type="AlphaFoldDB" id="A0AAN6GKT0"/>
<comment type="caution">
    <text evidence="2">The sequence shown here is derived from an EMBL/GenBank/DDBJ whole genome shotgun (WGS) entry which is preliminary data.</text>
</comment>
<reference evidence="2" key="1">
    <citation type="journal article" date="2023" name="PhytoFront">
        <title>Draft Genome Resources of Seven Strains of Tilletia horrida, Causal Agent of Kernel Smut of Rice.</title>
        <authorList>
            <person name="Khanal S."/>
            <person name="Antony Babu S."/>
            <person name="Zhou X.G."/>
        </authorList>
    </citation>
    <scope>NUCLEOTIDE SEQUENCE</scope>
    <source>
        <strain evidence="2">TX6</strain>
    </source>
</reference>
<feature type="region of interest" description="Disordered" evidence="1">
    <location>
        <begin position="212"/>
        <end position="239"/>
    </location>
</feature>
<evidence type="ECO:0000313" key="3">
    <source>
        <dbReference type="Proteomes" id="UP001176517"/>
    </source>
</evidence>
<sequence length="239" mass="25839">MSAQAKDKLISLPAALVHSKYPRQLLHELHLLAQLLYKANAQFRATKWVQTVRAIDKCAKRIFAHAHRTPSHHRRRRSYQTAHPLLTTGGVFGKVQTRASAVITAAATPERTQASGSTAATTTISLRSAPMGHALWQSSKPTELRKSVQDLIALLRHLSQRATASYSFISAHLSTPPAPTFAPLATALLGVCAQCGQVATAWADSLDSIDWDRSRPQTASADSSAAHPSLSKARPIDTS</sequence>
<protein>
    <submittedName>
        <fullName evidence="2">Uncharacterized protein</fullName>
    </submittedName>
</protein>
<gene>
    <name evidence="2" type="ORF">OC846_005271</name>
</gene>
<organism evidence="2 3">
    <name type="scientific">Tilletia horrida</name>
    <dbReference type="NCBI Taxonomy" id="155126"/>
    <lineage>
        <taxon>Eukaryota</taxon>
        <taxon>Fungi</taxon>
        <taxon>Dikarya</taxon>
        <taxon>Basidiomycota</taxon>
        <taxon>Ustilaginomycotina</taxon>
        <taxon>Exobasidiomycetes</taxon>
        <taxon>Tilletiales</taxon>
        <taxon>Tilletiaceae</taxon>
        <taxon>Tilletia</taxon>
    </lineage>
</organism>
<evidence type="ECO:0000313" key="2">
    <source>
        <dbReference type="EMBL" id="KAK0546427.1"/>
    </source>
</evidence>
<accession>A0AAN6GKT0</accession>
<keyword evidence="3" id="KW-1185">Reference proteome</keyword>
<dbReference type="Proteomes" id="UP001176517">
    <property type="component" value="Unassembled WGS sequence"/>
</dbReference>
<evidence type="ECO:0000256" key="1">
    <source>
        <dbReference type="SAM" id="MobiDB-lite"/>
    </source>
</evidence>
<dbReference type="EMBL" id="JAPDMZ010000193">
    <property type="protein sequence ID" value="KAK0546427.1"/>
    <property type="molecule type" value="Genomic_DNA"/>
</dbReference>